<evidence type="ECO:0000313" key="4">
    <source>
        <dbReference type="EMBL" id="PRY21323.1"/>
    </source>
</evidence>
<comment type="caution">
    <text evidence="4">The sequence shown here is derived from an EMBL/GenBank/DDBJ whole genome shotgun (WGS) entry which is preliminary data.</text>
</comment>
<feature type="chain" id="PRO_5039384439" evidence="2">
    <location>
        <begin position="34"/>
        <end position="420"/>
    </location>
</feature>
<evidence type="ECO:0000259" key="3">
    <source>
        <dbReference type="Pfam" id="PF00144"/>
    </source>
</evidence>
<dbReference type="GO" id="GO:0004180">
    <property type="term" value="F:carboxypeptidase activity"/>
    <property type="evidence" value="ECO:0007669"/>
    <property type="project" value="UniProtKB-KW"/>
</dbReference>
<feature type="signal peptide" evidence="2">
    <location>
        <begin position="1"/>
        <end position="33"/>
    </location>
</feature>
<sequence length="420" mass="43974">MSPAHPAAPTSRRILRVVMSVAALLAGSGVTVASSSAATSHSIPPAAAPAAGSLRDVAQRMLDIGNPGYLARINDGRRVSTTAAGVADRATGRALRADDQFEIGSNTKTFTATLILQLVDRKAVRLDSPVSAYLPGVVPGGDDITVRMLLNHTSGLFSYTGDPGVLSLLQNDPQHNWTEQELLTAAFAHPPTSAPGKMWSYSNTNYTLLGMIAEKLTGSSLADLVRERIARPLGLEDTYYADPRATGTGRGYAHGYAIIFAGGTPEYTDYTGANIGGWAGAAGAVISTAGDLSRFYSALLKGELFSRTQLRQMKTTIALPPEFPIKGGYGLGLIEFDTPCGKAWGHGGDTQGHHSTTAVSGDGRRTAVSDSTGKASDLAPNDGITRWITAEFAAQKVVVCHMLGKPVPDSLIRELHGGAS</sequence>
<keyword evidence="4" id="KW-0121">Carboxypeptidase</keyword>
<dbReference type="RefSeq" id="WP_106130273.1">
    <property type="nucleotide sequence ID" value="NZ_PVZG01000020.1"/>
</dbReference>
<dbReference type="Gene3D" id="3.40.710.10">
    <property type="entry name" value="DD-peptidase/beta-lactamase superfamily"/>
    <property type="match status" value="1"/>
</dbReference>
<dbReference type="EMBL" id="PVZG01000020">
    <property type="protein sequence ID" value="PRY21323.1"/>
    <property type="molecule type" value="Genomic_DNA"/>
</dbReference>
<dbReference type="InterPro" id="IPR012338">
    <property type="entry name" value="Beta-lactam/transpept-like"/>
</dbReference>
<dbReference type="InterPro" id="IPR001466">
    <property type="entry name" value="Beta-lactam-related"/>
</dbReference>
<dbReference type="InterPro" id="IPR050491">
    <property type="entry name" value="AmpC-like"/>
</dbReference>
<keyword evidence="5" id="KW-1185">Reference proteome</keyword>
<dbReference type="PANTHER" id="PTHR46825:SF7">
    <property type="entry name" value="D-ALANYL-D-ALANINE CARBOXYPEPTIDASE"/>
    <property type="match status" value="1"/>
</dbReference>
<keyword evidence="2" id="KW-0732">Signal</keyword>
<feature type="region of interest" description="Disordered" evidence="1">
    <location>
        <begin position="347"/>
        <end position="375"/>
    </location>
</feature>
<evidence type="ECO:0000256" key="2">
    <source>
        <dbReference type="SAM" id="SignalP"/>
    </source>
</evidence>
<name>A0A2T0RJG3_9ACTN</name>
<keyword evidence="4" id="KW-0645">Protease</keyword>
<gene>
    <name evidence="4" type="ORF">CLV70_12032</name>
</gene>
<dbReference type="Proteomes" id="UP000239209">
    <property type="component" value="Unassembled WGS sequence"/>
</dbReference>
<evidence type="ECO:0000313" key="5">
    <source>
        <dbReference type="Proteomes" id="UP000239209"/>
    </source>
</evidence>
<dbReference type="AlphaFoldDB" id="A0A2T0RJG3"/>
<reference evidence="4 5" key="1">
    <citation type="submission" date="2018-03" db="EMBL/GenBank/DDBJ databases">
        <title>Genomic Encyclopedia of Archaeal and Bacterial Type Strains, Phase II (KMG-II): from individual species to whole genera.</title>
        <authorList>
            <person name="Goeker M."/>
        </authorList>
    </citation>
    <scope>NUCLEOTIDE SEQUENCE [LARGE SCALE GENOMIC DNA]</scope>
    <source>
        <strain evidence="4 5">DSM 45348</strain>
    </source>
</reference>
<dbReference type="OrthoDB" id="3174977at2"/>
<accession>A0A2T0RJG3</accession>
<organism evidence="4 5">
    <name type="scientific">Pseudosporangium ferrugineum</name>
    <dbReference type="NCBI Taxonomy" id="439699"/>
    <lineage>
        <taxon>Bacteria</taxon>
        <taxon>Bacillati</taxon>
        <taxon>Actinomycetota</taxon>
        <taxon>Actinomycetes</taxon>
        <taxon>Micromonosporales</taxon>
        <taxon>Micromonosporaceae</taxon>
        <taxon>Pseudosporangium</taxon>
    </lineage>
</organism>
<dbReference type="SUPFAM" id="SSF56601">
    <property type="entry name" value="beta-lactamase/transpeptidase-like"/>
    <property type="match status" value="1"/>
</dbReference>
<protein>
    <submittedName>
        <fullName evidence="4">D-alanyl-D-alanine carboxypeptidase</fullName>
    </submittedName>
</protein>
<evidence type="ECO:0000256" key="1">
    <source>
        <dbReference type="SAM" id="MobiDB-lite"/>
    </source>
</evidence>
<keyword evidence="4" id="KW-0378">Hydrolase</keyword>
<dbReference type="PANTHER" id="PTHR46825">
    <property type="entry name" value="D-ALANYL-D-ALANINE-CARBOXYPEPTIDASE/ENDOPEPTIDASE AMPH"/>
    <property type="match status" value="1"/>
</dbReference>
<proteinExistence type="predicted"/>
<feature type="domain" description="Beta-lactamase-related" evidence="3">
    <location>
        <begin position="68"/>
        <end position="366"/>
    </location>
</feature>
<dbReference type="Pfam" id="PF00144">
    <property type="entry name" value="Beta-lactamase"/>
    <property type="match status" value="1"/>
</dbReference>